<evidence type="ECO:0000313" key="2">
    <source>
        <dbReference type="EMBL" id="MXO74264.1"/>
    </source>
</evidence>
<dbReference type="AlphaFoldDB" id="A0A6I4TBY4"/>
<dbReference type="EMBL" id="WTZA01000001">
    <property type="protein sequence ID" value="MXO74264.1"/>
    <property type="molecule type" value="Genomic_DNA"/>
</dbReference>
<reference evidence="2 3" key="1">
    <citation type="submission" date="2019-12" db="EMBL/GenBank/DDBJ databases">
        <title>Genomic-based taxomic classification of the family Erythrobacteraceae.</title>
        <authorList>
            <person name="Xu L."/>
        </authorList>
    </citation>
    <scope>NUCLEOTIDE SEQUENCE [LARGE SCALE GENOMIC DNA]</scope>
    <source>
        <strain evidence="2 3">100921-2</strain>
    </source>
</reference>
<dbReference type="Proteomes" id="UP000439522">
    <property type="component" value="Unassembled WGS sequence"/>
</dbReference>
<evidence type="ECO:0000313" key="3">
    <source>
        <dbReference type="Proteomes" id="UP000439522"/>
    </source>
</evidence>
<keyword evidence="3" id="KW-1185">Reference proteome</keyword>
<comment type="caution">
    <text evidence="2">The sequence shown here is derived from an EMBL/GenBank/DDBJ whole genome shotgun (WGS) entry which is preliminary data.</text>
</comment>
<proteinExistence type="predicted"/>
<name>A0A6I4TBY4_9SPHN</name>
<evidence type="ECO:0000256" key="1">
    <source>
        <dbReference type="SAM" id="SignalP"/>
    </source>
</evidence>
<feature type="signal peptide" evidence="1">
    <location>
        <begin position="1"/>
        <end position="25"/>
    </location>
</feature>
<organism evidence="2 3">
    <name type="scientific">Tsuneonella aeria</name>
    <dbReference type="NCBI Taxonomy" id="1837929"/>
    <lineage>
        <taxon>Bacteria</taxon>
        <taxon>Pseudomonadati</taxon>
        <taxon>Pseudomonadota</taxon>
        <taxon>Alphaproteobacteria</taxon>
        <taxon>Sphingomonadales</taxon>
        <taxon>Erythrobacteraceae</taxon>
        <taxon>Tsuneonella</taxon>
    </lineage>
</organism>
<protein>
    <submittedName>
        <fullName evidence="2">Uncharacterized protein</fullName>
    </submittedName>
</protein>
<dbReference type="RefSeq" id="WP_237488984.1">
    <property type="nucleotide sequence ID" value="NZ_WTZA01000001.1"/>
</dbReference>
<dbReference type="PROSITE" id="PS51257">
    <property type="entry name" value="PROKAR_LIPOPROTEIN"/>
    <property type="match status" value="1"/>
</dbReference>
<feature type="chain" id="PRO_5026051188" evidence="1">
    <location>
        <begin position="26"/>
        <end position="199"/>
    </location>
</feature>
<sequence>MLPRPSPAILPAAILPVAMLVVAVAACRPPASDGYVQRIDMAQQARGPRVEMTSPATDDAVWADSREPGRIVFGQPGHRPLLSIACTGSGENVFVEVTRYAQTDPRAQGMMALVGNGHVVRLKIDAADSGRGWLWRGRYQAIDPRLDALTGARRLELTIPGAGTLVLQGSPRPGALIEACRRIATPVRNRGAQEHPPPM</sequence>
<keyword evidence="1" id="KW-0732">Signal</keyword>
<gene>
    <name evidence="2" type="ORF">GRI40_03380</name>
</gene>
<accession>A0A6I4TBY4</accession>